<keyword evidence="5" id="KW-0732">Signal</keyword>
<comment type="catalytic activity">
    <reaction evidence="11">
        <text>L-seryl-[protein] + ATP = O-phospho-L-seryl-[protein] + ADP + H(+)</text>
        <dbReference type="Rhea" id="RHEA:17989"/>
        <dbReference type="Rhea" id="RHEA-COMP:9863"/>
        <dbReference type="Rhea" id="RHEA-COMP:11604"/>
        <dbReference type="ChEBI" id="CHEBI:15378"/>
        <dbReference type="ChEBI" id="CHEBI:29999"/>
        <dbReference type="ChEBI" id="CHEBI:30616"/>
        <dbReference type="ChEBI" id="CHEBI:83421"/>
        <dbReference type="ChEBI" id="CHEBI:456216"/>
    </reaction>
</comment>
<dbReference type="InterPro" id="IPR011009">
    <property type="entry name" value="Kinase-like_dom_sf"/>
</dbReference>
<dbReference type="InterPro" id="IPR000719">
    <property type="entry name" value="Prot_kinase_dom"/>
</dbReference>
<dbReference type="Gene3D" id="3.30.200.20">
    <property type="entry name" value="Phosphorylase Kinase, domain 1"/>
    <property type="match status" value="1"/>
</dbReference>
<evidence type="ECO:0000256" key="1">
    <source>
        <dbReference type="ARBA" id="ARBA00004479"/>
    </source>
</evidence>
<reference evidence="15" key="1">
    <citation type="submission" date="2025-08" db="UniProtKB">
        <authorList>
            <consortium name="RefSeq"/>
        </authorList>
    </citation>
    <scope>IDENTIFICATION</scope>
</reference>
<keyword evidence="14" id="KW-1185">Reference proteome</keyword>
<dbReference type="GO" id="GO:0004674">
    <property type="term" value="F:protein serine/threonine kinase activity"/>
    <property type="evidence" value="ECO:0007669"/>
    <property type="project" value="UniProtKB-KW"/>
</dbReference>
<comment type="catalytic activity">
    <reaction evidence="12">
        <text>L-threonyl-[protein] + ATP = O-phospho-L-threonyl-[protein] + ADP + H(+)</text>
        <dbReference type="Rhea" id="RHEA:46608"/>
        <dbReference type="Rhea" id="RHEA-COMP:11060"/>
        <dbReference type="Rhea" id="RHEA-COMP:11605"/>
        <dbReference type="ChEBI" id="CHEBI:15378"/>
        <dbReference type="ChEBI" id="CHEBI:30013"/>
        <dbReference type="ChEBI" id="CHEBI:30616"/>
        <dbReference type="ChEBI" id="CHEBI:61977"/>
        <dbReference type="ChEBI" id="CHEBI:456216"/>
    </reaction>
</comment>
<evidence type="ECO:0000256" key="6">
    <source>
        <dbReference type="ARBA" id="ARBA00022741"/>
    </source>
</evidence>
<evidence type="ECO:0000256" key="11">
    <source>
        <dbReference type="ARBA" id="ARBA00047558"/>
    </source>
</evidence>
<dbReference type="Gene3D" id="1.10.510.10">
    <property type="entry name" value="Transferase(Phosphotransferase) domain 1"/>
    <property type="match status" value="1"/>
</dbReference>
<dbReference type="GO" id="GO:0005524">
    <property type="term" value="F:ATP binding"/>
    <property type="evidence" value="ECO:0007669"/>
    <property type="project" value="UniProtKB-KW"/>
</dbReference>
<dbReference type="GO" id="GO:0005886">
    <property type="term" value="C:plasma membrane"/>
    <property type="evidence" value="ECO:0007669"/>
    <property type="project" value="TreeGrafter"/>
</dbReference>
<keyword evidence="8" id="KW-0067">ATP-binding</keyword>
<dbReference type="Proteomes" id="UP000694918">
    <property type="component" value="Unplaced"/>
</dbReference>
<dbReference type="GO" id="GO:0007166">
    <property type="term" value="P:cell surface receptor signaling pathway"/>
    <property type="evidence" value="ECO:0007669"/>
    <property type="project" value="InterPro"/>
</dbReference>
<keyword evidence="7" id="KW-0418">Kinase</keyword>
<keyword evidence="2" id="KW-0723">Serine/threonine-protein kinase</keyword>
<sequence length="380" mass="42779">KWQKIELKKKFFKRNGGLLLQQELRAAEGWVQKTKIYSSKELEVATDRFNVNRILGQGGQGTVYKGMLADGRIVAVKKSVVVDEGKLEEFINEVVVLSQINHRNVVKLLGCCLETEVPLLVYEFIPNGNLYKYIHDQNEDLLLSWEMRLRIAIEVAGALSYLHSATSISIYHRDIKSTNILLDEKYRAKVSDFGSSRSISIDQTHLTTLVQGTFGYLDPEYFQSSQFTEKSDVYSFGVVLVELISGQKPIFSVSQTETRSLATHFIMLMEDNRLSDVLDARVKEGCQNEEVISVANLAKRCLNLNGKNRPTMREVTSELERIIGLSPKKLNIQENFKIPENTMDDASNDWDAVSTSITGDFATGRTTSSDGESLINITTC</sequence>
<dbReference type="Pfam" id="PF07714">
    <property type="entry name" value="PK_Tyr_Ser-Thr"/>
    <property type="match status" value="1"/>
</dbReference>
<keyword evidence="6" id="KW-0547">Nucleotide-binding</keyword>
<evidence type="ECO:0000256" key="12">
    <source>
        <dbReference type="ARBA" id="ARBA00047951"/>
    </source>
</evidence>
<evidence type="ECO:0000256" key="4">
    <source>
        <dbReference type="ARBA" id="ARBA00022692"/>
    </source>
</evidence>
<dbReference type="SMART" id="SM00220">
    <property type="entry name" value="S_TKc"/>
    <property type="match status" value="1"/>
</dbReference>
<dbReference type="InterPro" id="IPR045274">
    <property type="entry name" value="WAK-like"/>
</dbReference>
<dbReference type="KEGG" id="peu:105117588"/>
<evidence type="ECO:0000256" key="2">
    <source>
        <dbReference type="ARBA" id="ARBA00022527"/>
    </source>
</evidence>
<dbReference type="InterPro" id="IPR008271">
    <property type="entry name" value="Ser/Thr_kinase_AS"/>
</dbReference>
<organism evidence="14 15">
    <name type="scientific">Populus euphratica</name>
    <name type="common">Euphrates poplar</name>
    <dbReference type="NCBI Taxonomy" id="75702"/>
    <lineage>
        <taxon>Eukaryota</taxon>
        <taxon>Viridiplantae</taxon>
        <taxon>Streptophyta</taxon>
        <taxon>Embryophyta</taxon>
        <taxon>Tracheophyta</taxon>
        <taxon>Spermatophyta</taxon>
        <taxon>Magnoliopsida</taxon>
        <taxon>eudicotyledons</taxon>
        <taxon>Gunneridae</taxon>
        <taxon>Pentapetalae</taxon>
        <taxon>rosids</taxon>
        <taxon>fabids</taxon>
        <taxon>Malpighiales</taxon>
        <taxon>Salicaceae</taxon>
        <taxon>Saliceae</taxon>
        <taxon>Populus</taxon>
    </lineage>
</organism>
<keyword evidence="9" id="KW-1133">Transmembrane helix</keyword>
<keyword evidence="10" id="KW-0472">Membrane</keyword>
<dbReference type="PROSITE" id="PS50011">
    <property type="entry name" value="PROTEIN_KINASE_DOM"/>
    <property type="match status" value="1"/>
</dbReference>
<evidence type="ECO:0000256" key="7">
    <source>
        <dbReference type="ARBA" id="ARBA00022777"/>
    </source>
</evidence>
<dbReference type="RefSeq" id="XP_011013617.1">
    <property type="nucleotide sequence ID" value="XM_011015315.1"/>
</dbReference>
<protein>
    <submittedName>
        <fullName evidence="15">Wall-associated receptor kinase-like 1</fullName>
    </submittedName>
</protein>
<dbReference type="AlphaFoldDB" id="A0AAJ6TLL2"/>
<dbReference type="SUPFAM" id="SSF56112">
    <property type="entry name" value="Protein kinase-like (PK-like)"/>
    <property type="match status" value="1"/>
</dbReference>
<evidence type="ECO:0000313" key="14">
    <source>
        <dbReference type="Proteomes" id="UP000694918"/>
    </source>
</evidence>
<dbReference type="PANTHER" id="PTHR27005:SF335">
    <property type="entry name" value="PROTEIN KINASE DOMAIN-CONTAINING PROTEIN"/>
    <property type="match status" value="1"/>
</dbReference>
<evidence type="ECO:0000259" key="13">
    <source>
        <dbReference type="PROSITE" id="PS50011"/>
    </source>
</evidence>
<dbReference type="FunFam" id="3.30.200.20:FF:000043">
    <property type="entry name" value="Wall-associated receptor kinase 2"/>
    <property type="match status" value="1"/>
</dbReference>
<feature type="non-terminal residue" evidence="15">
    <location>
        <position position="1"/>
    </location>
</feature>
<dbReference type="CDD" id="cd14066">
    <property type="entry name" value="STKc_IRAK"/>
    <property type="match status" value="1"/>
</dbReference>
<comment type="subcellular location">
    <subcellularLocation>
        <location evidence="1">Membrane</location>
        <topology evidence="1">Single-pass type I membrane protein</topology>
    </subcellularLocation>
</comment>
<keyword evidence="3" id="KW-0808">Transferase</keyword>
<dbReference type="InterPro" id="IPR001245">
    <property type="entry name" value="Ser-Thr/Tyr_kinase_cat_dom"/>
</dbReference>
<evidence type="ECO:0000256" key="10">
    <source>
        <dbReference type="ARBA" id="ARBA00023136"/>
    </source>
</evidence>
<dbReference type="PROSITE" id="PS00108">
    <property type="entry name" value="PROTEIN_KINASE_ST"/>
    <property type="match status" value="1"/>
</dbReference>
<dbReference type="PANTHER" id="PTHR27005">
    <property type="entry name" value="WALL-ASSOCIATED RECEPTOR KINASE-LIKE 21"/>
    <property type="match status" value="1"/>
</dbReference>
<evidence type="ECO:0000256" key="8">
    <source>
        <dbReference type="ARBA" id="ARBA00022840"/>
    </source>
</evidence>
<keyword evidence="4" id="KW-0812">Transmembrane</keyword>
<feature type="domain" description="Protein kinase" evidence="13">
    <location>
        <begin position="49"/>
        <end position="323"/>
    </location>
</feature>
<dbReference type="FunFam" id="1.10.510.10:FF:000084">
    <property type="entry name" value="Wall-associated receptor kinase 2"/>
    <property type="match status" value="1"/>
</dbReference>
<evidence type="ECO:0000313" key="15">
    <source>
        <dbReference type="RefSeq" id="XP_011013617.1"/>
    </source>
</evidence>
<proteinExistence type="predicted"/>
<gene>
    <name evidence="15" type="primary">LOC105117588</name>
</gene>
<evidence type="ECO:0000256" key="5">
    <source>
        <dbReference type="ARBA" id="ARBA00022729"/>
    </source>
</evidence>
<dbReference type="GeneID" id="105117588"/>
<accession>A0AAJ6TLL2</accession>
<evidence type="ECO:0000256" key="3">
    <source>
        <dbReference type="ARBA" id="ARBA00022679"/>
    </source>
</evidence>
<evidence type="ECO:0000256" key="9">
    <source>
        <dbReference type="ARBA" id="ARBA00022989"/>
    </source>
</evidence>
<name>A0AAJ6TLL2_POPEU</name>